<dbReference type="Proteomes" id="UP000014400">
    <property type="component" value="Unassembled WGS sequence"/>
</dbReference>
<feature type="transmembrane region" description="Helical" evidence="8">
    <location>
        <begin position="250"/>
        <end position="269"/>
    </location>
</feature>
<dbReference type="STRING" id="1203554.HMPREF1476_02393"/>
<dbReference type="InterPro" id="IPR020846">
    <property type="entry name" value="MFS_dom"/>
</dbReference>
<feature type="transmembrane region" description="Helical" evidence="8">
    <location>
        <begin position="305"/>
        <end position="327"/>
    </location>
</feature>
<comment type="similarity">
    <text evidence="3">Belongs to the major facilitator superfamily. TCR/Tet family.</text>
</comment>
<feature type="transmembrane region" description="Helical" evidence="8">
    <location>
        <begin position="339"/>
        <end position="360"/>
    </location>
</feature>
<comment type="function">
    <text evidence="1">Resistance to tetracycline by an active tetracycline efflux. This is an energy-dependent process that decreases the accumulation of the antibiotic in whole cells. This protein functions as a metal-tetracycline/H(+) antiporter.</text>
</comment>
<feature type="transmembrane region" description="Helical" evidence="8">
    <location>
        <begin position="44"/>
        <end position="64"/>
    </location>
</feature>
<dbReference type="HOGENOM" id="CLU_001265_10_11_4"/>
<reference evidence="10 11" key="1">
    <citation type="submission" date="2013-04" db="EMBL/GenBank/DDBJ databases">
        <title>The Genome Sequence of Sutterella wadsworthensis HGA0223.</title>
        <authorList>
            <consortium name="The Broad Institute Genomics Platform"/>
            <person name="Earl A."/>
            <person name="Ward D."/>
            <person name="Feldgarden M."/>
            <person name="Gevers D."/>
            <person name="Schmidt T.M."/>
            <person name="Dover J."/>
            <person name="Dai D."/>
            <person name="Walker B."/>
            <person name="Young S."/>
            <person name="Zeng Q."/>
            <person name="Gargeya S."/>
            <person name="Fitzgerald M."/>
            <person name="Haas B."/>
            <person name="Abouelleil A."/>
            <person name="Allen A.W."/>
            <person name="Alvarado L."/>
            <person name="Arachchi H.M."/>
            <person name="Berlin A.M."/>
            <person name="Chapman S.B."/>
            <person name="Gainer-Dewar J."/>
            <person name="Goldberg J."/>
            <person name="Griggs A."/>
            <person name="Gujja S."/>
            <person name="Hansen M."/>
            <person name="Howarth C."/>
            <person name="Imamovic A."/>
            <person name="Ireland A."/>
            <person name="Larimer J."/>
            <person name="McCowan C."/>
            <person name="Murphy C."/>
            <person name="Pearson M."/>
            <person name="Poon T.W."/>
            <person name="Priest M."/>
            <person name="Roberts A."/>
            <person name="Saif S."/>
            <person name="Shea T."/>
            <person name="Sisk P."/>
            <person name="Sykes S."/>
            <person name="Wortman J."/>
            <person name="Nusbaum C."/>
            <person name="Birren B."/>
        </authorList>
    </citation>
    <scope>NUCLEOTIDE SEQUENCE [LARGE SCALE GENOMIC DNA]</scope>
    <source>
        <strain evidence="10 11">HGA0223</strain>
    </source>
</reference>
<dbReference type="InterPro" id="IPR005829">
    <property type="entry name" value="Sugar_transporter_CS"/>
</dbReference>
<comment type="caution">
    <text evidence="10">The sequence shown here is derived from an EMBL/GenBank/DDBJ whole genome shotgun (WGS) entry which is preliminary data.</text>
</comment>
<keyword evidence="11" id="KW-1185">Reference proteome</keyword>
<feature type="transmembrane region" description="Helical" evidence="8">
    <location>
        <begin position="281"/>
        <end position="299"/>
    </location>
</feature>
<dbReference type="eggNOG" id="COG2814">
    <property type="taxonomic scope" value="Bacteria"/>
</dbReference>
<feature type="transmembrane region" description="Helical" evidence="8">
    <location>
        <begin position="213"/>
        <end position="238"/>
    </location>
</feature>
<feature type="transmembrane region" description="Helical" evidence="8">
    <location>
        <begin position="76"/>
        <end position="93"/>
    </location>
</feature>
<dbReference type="PROSITE" id="PS50850">
    <property type="entry name" value="MFS"/>
    <property type="match status" value="1"/>
</dbReference>
<evidence type="ECO:0000256" key="1">
    <source>
        <dbReference type="ARBA" id="ARBA00003279"/>
    </source>
</evidence>
<evidence type="ECO:0000256" key="4">
    <source>
        <dbReference type="ARBA" id="ARBA00022448"/>
    </source>
</evidence>
<gene>
    <name evidence="10" type="ORF">HMPREF1476_02393</name>
</gene>
<evidence type="ECO:0000256" key="8">
    <source>
        <dbReference type="SAM" id="Phobius"/>
    </source>
</evidence>
<protein>
    <submittedName>
        <fullName evidence="10">Multidrug resistance protein</fullName>
    </submittedName>
</protein>
<evidence type="ECO:0000256" key="5">
    <source>
        <dbReference type="ARBA" id="ARBA00022692"/>
    </source>
</evidence>
<feature type="transmembrane region" description="Helical" evidence="8">
    <location>
        <begin position="162"/>
        <end position="182"/>
    </location>
</feature>
<name>S3BAL1_9BURK</name>
<accession>S3BAL1</accession>
<dbReference type="InterPro" id="IPR036259">
    <property type="entry name" value="MFS_trans_sf"/>
</dbReference>
<evidence type="ECO:0000256" key="6">
    <source>
        <dbReference type="ARBA" id="ARBA00022989"/>
    </source>
</evidence>
<dbReference type="AlphaFoldDB" id="S3BAL1"/>
<dbReference type="GeneID" id="64062233"/>
<evidence type="ECO:0000259" key="9">
    <source>
        <dbReference type="PROSITE" id="PS50850"/>
    </source>
</evidence>
<dbReference type="Gene3D" id="1.20.1250.20">
    <property type="entry name" value="MFS general substrate transporter like domains"/>
    <property type="match status" value="1"/>
</dbReference>
<dbReference type="PROSITE" id="PS00216">
    <property type="entry name" value="SUGAR_TRANSPORT_1"/>
    <property type="match status" value="1"/>
</dbReference>
<feature type="domain" description="Major facilitator superfamily (MFS) profile" evidence="9">
    <location>
        <begin position="6"/>
        <end position="400"/>
    </location>
</feature>
<keyword evidence="6 8" id="KW-1133">Transmembrane helix</keyword>
<dbReference type="GO" id="GO:0016020">
    <property type="term" value="C:membrane"/>
    <property type="evidence" value="ECO:0007669"/>
    <property type="project" value="UniProtKB-SubCell"/>
</dbReference>
<dbReference type="InterPro" id="IPR001958">
    <property type="entry name" value="Tet-R_TetA/multi-R_MdtG-like"/>
</dbReference>
<dbReference type="EMBL" id="ATCF01000038">
    <property type="protein sequence ID" value="EPD97556.1"/>
    <property type="molecule type" value="Genomic_DNA"/>
</dbReference>
<keyword evidence="4" id="KW-0813">Transport</keyword>
<dbReference type="Pfam" id="PF07690">
    <property type="entry name" value="MFS_1"/>
    <property type="match status" value="1"/>
</dbReference>
<evidence type="ECO:0000256" key="7">
    <source>
        <dbReference type="ARBA" id="ARBA00023136"/>
    </source>
</evidence>
<keyword evidence="7 8" id="KW-0472">Membrane</keyword>
<keyword evidence="5 8" id="KW-0812">Transmembrane</keyword>
<feature type="transmembrane region" description="Helical" evidence="8">
    <location>
        <begin position="372"/>
        <end position="391"/>
    </location>
</feature>
<evidence type="ECO:0000313" key="10">
    <source>
        <dbReference type="EMBL" id="EPD97556.1"/>
    </source>
</evidence>
<dbReference type="RefSeq" id="WP_005431556.1">
    <property type="nucleotide sequence ID" value="NZ_KE150482.1"/>
</dbReference>
<proteinExistence type="inferred from homology"/>
<evidence type="ECO:0000256" key="2">
    <source>
        <dbReference type="ARBA" id="ARBA00004141"/>
    </source>
</evidence>
<dbReference type="PRINTS" id="PR01035">
    <property type="entry name" value="TCRTETA"/>
</dbReference>
<feature type="transmembrane region" description="Helical" evidence="8">
    <location>
        <begin position="99"/>
        <end position="121"/>
    </location>
</feature>
<evidence type="ECO:0000256" key="3">
    <source>
        <dbReference type="ARBA" id="ARBA00007520"/>
    </source>
</evidence>
<feature type="transmembrane region" description="Helical" evidence="8">
    <location>
        <begin position="133"/>
        <end position="156"/>
    </location>
</feature>
<sequence length="406" mass="42572">MSRLPAVGFILACVFLDALGIGLIIPVLPRLIGTLAANADAQTSWYGSIMVSYGLMQFLSAPAIGALSDRIGRRPVLLTGILGLAVMMFVPAFTDSLWLILASRLVGGIMSSNIVVAQAYIADVTEASKRVAAFGRIGAIFGIAFILGPALGGMLGEVDPRIPFLCAGVICIINFFYGLFVLPESLREPSEAPFSLAHANPFASLSALSREPVVLPILLVITLYTLSQSLVQCTWALYTEFRYGWTPRTIGFSIFLLGAAITFTQGWLLPRLTNHFSAGHLITGGLLIGLTALLGIGLSPTGGPALILLAAFAFMGIVGPTLQSIISRTGSRTTQGIRLGAASSLNSFTGAVSPVIGTPLLFCTTQNAPNDIAAGTPYFLAAFLVAAALLLSQRLGIGKAITDNQQ</sequence>
<dbReference type="InterPro" id="IPR011701">
    <property type="entry name" value="MFS"/>
</dbReference>
<dbReference type="GO" id="GO:0022857">
    <property type="term" value="F:transmembrane transporter activity"/>
    <property type="evidence" value="ECO:0007669"/>
    <property type="project" value="InterPro"/>
</dbReference>
<dbReference type="PANTHER" id="PTHR23504:SF15">
    <property type="entry name" value="MAJOR FACILITATOR SUPERFAMILY (MFS) PROFILE DOMAIN-CONTAINING PROTEIN"/>
    <property type="match status" value="1"/>
</dbReference>
<dbReference type="SUPFAM" id="SSF103473">
    <property type="entry name" value="MFS general substrate transporter"/>
    <property type="match status" value="1"/>
</dbReference>
<evidence type="ECO:0000313" key="11">
    <source>
        <dbReference type="Proteomes" id="UP000014400"/>
    </source>
</evidence>
<organism evidence="10 11">
    <name type="scientific">Sutterella wadsworthensis HGA0223</name>
    <dbReference type="NCBI Taxonomy" id="1203554"/>
    <lineage>
        <taxon>Bacteria</taxon>
        <taxon>Pseudomonadati</taxon>
        <taxon>Pseudomonadota</taxon>
        <taxon>Betaproteobacteria</taxon>
        <taxon>Burkholderiales</taxon>
        <taxon>Sutterellaceae</taxon>
        <taxon>Sutterella</taxon>
    </lineage>
</organism>
<dbReference type="PANTHER" id="PTHR23504">
    <property type="entry name" value="MAJOR FACILITATOR SUPERFAMILY DOMAIN-CONTAINING PROTEIN 10"/>
    <property type="match status" value="1"/>
</dbReference>
<dbReference type="PATRIC" id="fig|1203554.3.peg.2473"/>
<comment type="subcellular location">
    <subcellularLocation>
        <location evidence="2">Membrane</location>
        <topology evidence="2">Multi-pass membrane protein</topology>
    </subcellularLocation>
</comment>